<sequence length="394" mass="43468">MDYRSTSHSLRELPLEENTPELEAQTLSSLTTHGQAIQVTVGLTTNTPTTVDQDIAHATNTPSADALYGPEITTSYGHYMTIDDGAGHSIPVPFSNHYHYGGGDDESDDDDYLPDYDDNSDSAEDESEEVTRQTPSSQHSHNTQMTAHDELEFQNRVYGYNHSEGSTNLNLIQICTICAQINTSDGTRTNNDHSPGSCTAPTMAVVQAEDQYDDVLMEDAEFLTLIDDDDYNESGDKSEKSDDADEADFMCTICSRRIANICFTPCSHFFCTSCALGIWWSTVGNQHHWPTSIPCPLCRGDVEDVIDEGGVVVDLLWWVLLISPRAQERALAEDVTMIIGAHAVALVTNLFIFLKEIGGQRGSYCSERLSLPGQELLGLWSCAFALHVTKTKQY</sequence>
<dbReference type="PROSITE" id="PS00518">
    <property type="entry name" value="ZF_RING_1"/>
    <property type="match status" value="1"/>
</dbReference>
<feature type="compositionally biased region" description="Acidic residues" evidence="5">
    <location>
        <begin position="103"/>
        <end position="128"/>
    </location>
</feature>
<dbReference type="InterPro" id="IPR013083">
    <property type="entry name" value="Znf_RING/FYVE/PHD"/>
</dbReference>
<name>A0A3N4KJB6_9PEZI</name>
<evidence type="ECO:0000259" key="6">
    <source>
        <dbReference type="PROSITE" id="PS50089"/>
    </source>
</evidence>
<keyword evidence="1" id="KW-0479">Metal-binding</keyword>
<protein>
    <recommendedName>
        <fullName evidence="6">RING-type domain-containing protein</fullName>
    </recommendedName>
</protein>
<evidence type="ECO:0000256" key="3">
    <source>
        <dbReference type="ARBA" id="ARBA00022833"/>
    </source>
</evidence>
<dbReference type="Proteomes" id="UP000277580">
    <property type="component" value="Unassembled WGS sequence"/>
</dbReference>
<dbReference type="Gene3D" id="3.30.40.10">
    <property type="entry name" value="Zinc/RING finger domain, C3HC4 (zinc finger)"/>
    <property type="match status" value="1"/>
</dbReference>
<reference evidence="7 8" key="1">
    <citation type="journal article" date="2018" name="Nat. Ecol. Evol.">
        <title>Pezizomycetes genomes reveal the molecular basis of ectomycorrhizal truffle lifestyle.</title>
        <authorList>
            <person name="Murat C."/>
            <person name="Payen T."/>
            <person name="Noel B."/>
            <person name="Kuo A."/>
            <person name="Morin E."/>
            <person name="Chen J."/>
            <person name="Kohler A."/>
            <person name="Krizsan K."/>
            <person name="Balestrini R."/>
            <person name="Da Silva C."/>
            <person name="Montanini B."/>
            <person name="Hainaut M."/>
            <person name="Levati E."/>
            <person name="Barry K.W."/>
            <person name="Belfiori B."/>
            <person name="Cichocki N."/>
            <person name="Clum A."/>
            <person name="Dockter R.B."/>
            <person name="Fauchery L."/>
            <person name="Guy J."/>
            <person name="Iotti M."/>
            <person name="Le Tacon F."/>
            <person name="Lindquist E.A."/>
            <person name="Lipzen A."/>
            <person name="Malagnac F."/>
            <person name="Mello A."/>
            <person name="Molinier V."/>
            <person name="Miyauchi S."/>
            <person name="Poulain J."/>
            <person name="Riccioni C."/>
            <person name="Rubini A."/>
            <person name="Sitrit Y."/>
            <person name="Splivallo R."/>
            <person name="Traeger S."/>
            <person name="Wang M."/>
            <person name="Zifcakova L."/>
            <person name="Wipf D."/>
            <person name="Zambonelli A."/>
            <person name="Paolocci F."/>
            <person name="Nowrousian M."/>
            <person name="Ottonello S."/>
            <person name="Baldrian P."/>
            <person name="Spatafora J.W."/>
            <person name="Henrissat B."/>
            <person name="Nagy L.G."/>
            <person name="Aury J.M."/>
            <person name="Wincker P."/>
            <person name="Grigoriev I.V."/>
            <person name="Bonfante P."/>
            <person name="Martin F.M."/>
        </authorList>
    </citation>
    <scope>NUCLEOTIDE SEQUENCE [LARGE SCALE GENOMIC DNA]</scope>
    <source>
        <strain evidence="7 8">CCBAS932</strain>
    </source>
</reference>
<dbReference type="InterPro" id="IPR001841">
    <property type="entry name" value="Znf_RING"/>
</dbReference>
<dbReference type="SMART" id="SM00184">
    <property type="entry name" value="RING"/>
    <property type="match status" value="1"/>
</dbReference>
<dbReference type="PROSITE" id="PS50089">
    <property type="entry name" value="ZF_RING_2"/>
    <property type="match status" value="1"/>
</dbReference>
<keyword evidence="2 4" id="KW-0863">Zinc-finger</keyword>
<dbReference type="CDD" id="cd16449">
    <property type="entry name" value="RING-HC"/>
    <property type="match status" value="1"/>
</dbReference>
<evidence type="ECO:0000256" key="4">
    <source>
        <dbReference type="PROSITE-ProRule" id="PRU00175"/>
    </source>
</evidence>
<feature type="domain" description="RING-type" evidence="6">
    <location>
        <begin position="251"/>
        <end position="299"/>
    </location>
</feature>
<evidence type="ECO:0000313" key="7">
    <source>
        <dbReference type="EMBL" id="RPB10653.1"/>
    </source>
</evidence>
<dbReference type="OrthoDB" id="9049620at2759"/>
<evidence type="ECO:0000256" key="2">
    <source>
        <dbReference type="ARBA" id="ARBA00022771"/>
    </source>
</evidence>
<dbReference type="SUPFAM" id="SSF57850">
    <property type="entry name" value="RING/U-box"/>
    <property type="match status" value="1"/>
</dbReference>
<keyword evidence="3" id="KW-0862">Zinc</keyword>
<evidence type="ECO:0000256" key="1">
    <source>
        <dbReference type="ARBA" id="ARBA00022723"/>
    </source>
</evidence>
<dbReference type="GO" id="GO:0008270">
    <property type="term" value="F:zinc ion binding"/>
    <property type="evidence" value="ECO:0007669"/>
    <property type="project" value="UniProtKB-KW"/>
</dbReference>
<gene>
    <name evidence="7" type="ORF">P167DRAFT_546964</name>
</gene>
<dbReference type="InParanoid" id="A0A3N4KJB6"/>
<evidence type="ECO:0000313" key="8">
    <source>
        <dbReference type="Proteomes" id="UP000277580"/>
    </source>
</evidence>
<accession>A0A3N4KJB6</accession>
<dbReference type="Pfam" id="PF13920">
    <property type="entry name" value="zf-C3HC4_3"/>
    <property type="match status" value="1"/>
</dbReference>
<evidence type="ECO:0000256" key="5">
    <source>
        <dbReference type="SAM" id="MobiDB-lite"/>
    </source>
</evidence>
<proteinExistence type="predicted"/>
<feature type="region of interest" description="Disordered" evidence="5">
    <location>
        <begin position="97"/>
        <end position="144"/>
    </location>
</feature>
<dbReference type="InterPro" id="IPR017907">
    <property type="entry name" value="Znf_RING_CS"/>
</dbReference>
<organism evidence="7 8">
    <name type="scientific">Morchella conica CCBAS932</name>
    <dbReference type="NCBI Taxonomy" id="1392247"/>
    <lineage>
        <taxon>Eukaryota</taxon>
        <taxon>Fungi</taxon>
        <taxon>Dikarya</taxon>
        <taxon>Ascomycota</taxon>
        <taxon>Pezizomycotina</taxon>
        <taxon>Pezizomycetes</taxon>
        <taxon>Pezizales</taxon>
        <taxon>Morchellaceae</taxon>
        <taxon>Morchella</taxon>
    </lineage>
</organism>
<keyword evidence="8" id="KW-1185">Reference proteome</keyword>
<feature type="compositionally biased region" description="Polar residues" evidence="5">
    <location>
        <begin position="132"/>
        <end position="144"/>
    </location>
</feature>
<dbReference type="AlphaFoldDB" id="A0A3N4KJB6"/>
<dbReference type="EMBL" id="ML119141">
    <property type="protein sequence ID" value="RPB10653.1"/>
    <property type="molecule type" value="Genomic_DNA"/>
</dbReference>